<organism evidence="5 6">
    <name type="scientific">Trichlorobacter thiogenes</name>
    <dbReference type="NCBI Taxonomy" id="115783"/>
    <lineage>
        <taxon>Bacteria</taxon>
        <taxon>Pseudomonadati</taxon>
        <taxon>Thermodesulfobacteriota</taxon>
        <taxon>Desulfuromonadia</taxon>
        <taxon>Geobacterales</taxon>
        <taxon>Geobacteraceae</taxon>
        <taxon>Trichlorobacter</taxon>
    </lineage>
</organism>
<dbReference type="RefSeq" id="WP_078789787.1">
    <property type="nucleotide sequence ID" value="NZ_FUWR01000006.1"/>
</dbReference>
<dbReference type="Pfam" id="PF00037">
    <property type="entry name" value="Fer4"/>
    <property type="match status" value="1"/>
</dbReference>
<evidence type="ECO:0000256" key="2">
    <source>
        <dbReference type="ARBA" id="ARBA00023004"/>
    </source>
</evidence>
<dbReference type="EMBL" id="FUWR01000006">
    <property type="protein sequence ID" value="SJZ72985.1"/>
    <property type="molecule type" value="Genomic_DNA"/>
</dbReference>
<proteinExistence type="predicted"/>
<keyword evidence="2" id="KW-0408">Iron</keyword>
<dbReference type="InterPro" id="IPR027417">
    <property type="entry name" value="P-loop_NTPase"/>
</dbReference>
<keyword evidence="3" id="KW-0411">Iron-sulfur</keyword>
<evidence type="ECO:0000256" key="3">
    <source>
        <dbReference type="ARBA" id="ARBA00023014"/>
    </source>
</evidence>
<dbReference type="STRING" id="115783.SAMN02745119_01479"/>
<keyword evidence="1" id="KW-0479">Metal-binding</keyword>
<dbReference type="SUPFAM" id="SSF54862">
    <property type="entry name" value="4Fe-4S ferredoxins"/>
    <property type="match status" value="1"/>
</dbReference>
<dbReference type="InterPro" id="IPR002586">
    <property type="entry name" value="CobQ/CobB/MinD/ParA_Nub-bd_dom"/>
</dbReference>
<evidence type="ECO:0000313" key="6">
    <source>
        <dbReference type="Proteomes" id="UP000190102"/>
    </source>
</evidence>
<dbReference type="CDD" id="cd03110">
    <property type="entry name" value="SIMIBI_bact_arch"/>
    <property type="match status" value="1"/>
</dbReference>
<dbReference type="InterPro" id="IPR017900">
    <property type="entry name" value="4Fe4S_Fe_S_CS"/>
</dbReference>
<dbReference type="OrthoDB" id="9778602at2"/>
<dbReference type="PANTHER" id="PTHR43534:SF1">
    <property type="entry name" value="4FE-4S CLUSTER CONTAINING PARA FAMILY ATPASE PROTEIN"/>
    <property type="match status" value="1"/>
</dbReference>
<dbReference type="GO" id="GO:0051536">
    <property type="term" value="F:iron-sulfur cluster binding"/>
    <property type="evidence" value="ECO:0007669"/>
    <property type="project" value="UniProtKB-KW"/>
</dbReference>
<protein>
    <submittedName>
        <fullName evidence="5">MinD superfamily P-loop ATPase, contains an inserted ferredoxin domain</fullName>
    </submittedName>
</protein>
<dbReference type="Gene3D" id="3.40.50.300">
    <property type="entry name" value="P-loop containing nucleotide triphosphate hydrolases"/>
    <property type="match status" value="1"/>
</dbReference>
<dbReference type="SUPFAM" id="SSF52540">
    <property type="entry name" value="P-loop containing nucleoside triphosphate hydrolases"/>
    <property type="match status" value="1"/>
</dbReference>
<evidence type="ECO:0000256" key="1">
    <source>
        <dbReference type="ARBA" id="ARBA00022723"/>
    </source>
</evidence>
<evidence type="ECO:0000259" key="4">
    <source>
        <dbReference type="PROSITE" id="PS51379"/>
    </source>
</evidence>
<dbReference type="GO" id="GO:0046872">
    <property type="term" value="F:metal ion binding"/>
    <property type="evidence" value="ECO:0007669"/>
    <property type="project" value="UniProtKB-KW"/>
</dbReference>
<dbReference type="PROSITE" id="PS00198">
    <property type="entry name" value="4FE4S_FER_1"/>
    <property type="match status" value="1"/>
</dbReference>
<evidence type="ECO:0000313" key="5">
    <source>
        <dbReference type="EMBL" id="SJZ72985.1"/>
    </source>
</evidence>
<feature type="domain" description="4Fe-4S ferredoxin-type" evidence="4">
    <location>
        <begin position="96"/>
        <end position="122"/>
    </location>
</feature>
<name>A0A1T4N1U2_9BACT</name>
<dbReference type="PANTHER" id="PTHR43534">
    <property type="entry name" value="MIND SUPERFAMILY P-LOOP ATPASE CONTAINING AN INSERTED FERREDOXIN DOMAIN"/>
    <property type="match status" value="1"/>
</dbReference>
<dbReference type="AlphaFoldDB" id="A0A1T4N1U2"/>
<dbReference type="InterPro" id="IPR017896">
    <property type="entry name" value="4Fe4S_Fe-S-bd"/>
</dbReference>
<gene>
    <name evidence="5" type="ORF">SAMN02745119_01479</name>
</gene>
<feature type="domain" description="4Fe-4S ferredoxin-type" evidence="4">
    <location>
        <begin position="64"/>
        <end position="93"/>
    </location>
</feature>
<reference evidence="6" key="1">
    <citation type="submission" date="2017-02" db="EMBL/GenBank/DDBJ databases">
        <authorList>
            <person name="Varghese N."/>
            <person name="Submissions S."/>
        </authorList>
    </citation>
    <scope>NUCLEOTIDE SEQUENCE [LARGE SCALE GENOMIC DNA]</scope>
    <source>
        <strain evidence="6">ATCC BAA-34</strain>
    </source>
</reference>
<dbReference type="Gene3D" id="3.30.70.20">
    <property type="match status" value="1"/>
</dbReference>
<dbReference type="Proteomes" id="UP000190102">
    <property type="component" value="Unassembled WGS sequence"/>
</dbReference>
<sequence length="292" mass="31126">MSKDHIRELVVLSGKGGTGKTSVTASFALLANKAVLADCDVDAADLHLLLTPMVEQRHAFMSGHEAVIRPQDCTGCGICMDSCRFDAIRKDGAVCRIDPVACEGCSVCYRLCPDKAIDFPERVCGEWMVSGTRCGPMVHAQLGVAAENSGKLVTTVREQAWAVAVDKRIPLIISDGPPGIGCPVIASLSGVSLALVVTEPTVSGLHDLQRVLALARHFSVPTAVCVNKWDINPQQTEKIEAAARSAGAAVTGRIRYDRSVTQAQLQQKAVVELDAGAGDDIRVIWKQVTELL</sequence>
<dbReference type="PROSITE" id="PS51379">
    <property type="entry name" value="4FE4S_FER_2"/>
    <property type="match status" value="2"/>
</dbReference>
<accession>A0A1T4N1U2</accession>
<dbReference type="Pfam" id="PF01656">
    <property type="entry name" value="CbiA"/>
    <property type="match status" value="1"/>
</dbReference>
<keyword evidence="6" id="KW-1185">Reference proteome</keyword>